<reference evidence="7" key="1">
    <citation type="submission" date="2020-05" db="EMBL/GenBank/DDBJ databases">
        <authorList>
            <person name="Chiriac C."/>
            <person name="Salcher M."/>
            <person name="Ghai R."/>
            <person name="Kavagutti S V."/>
        </authorList>
    </citation>
    <scope>NUCLEOTIDE SEQUENCE</scope>
</reference>
<dbReference type="GO" id="GO:0055085">
    <property type="term" value="P:transmembrane transport"/>
    <property type="evidence" value="ECO:0007669"/>
    <property type="project" value="InterPro"/>
</dbReference>
<protein>
    <submittedName>
        <fullName evidence="7">Unannotated protein</fullName>
    </submittedName>
</protein>
<feature type="transmembrane region" description="Helical" evidence="5">
    <location>
        <begin position="200"/>
        <end position="220"/>
    </location>
</feature>
<dbReference type="EMBL" id="CAFBOR010000251">
    <property type="protein sequence ID" value="CAB5000210.1"/>
    <property type="molecule type" value="Genomic_DNA"/>
</dbReference>
<organism evidence="7">
    <name type="scientific">freshwater metagenome</name>
    <dbReference type="NCBI Taxonomy" id="449393"/>
    <lineage>
        <taxon>unclassified sequences</taxon>
        <taxon>metagenomes</taxon>
        <taxon>ecological metagenomes</taxon>
    </lineage>
</organism>
<dbReference type="Pfam" id="PF00916">
    <property type="entry name" value="Sulfate_transp"/>
    <property type="match status" value="1"/>
</dbReference>
<dbReference type="AlphaFoldDB" id="A0A6J7P3A1"/>
<dbReference type="InterPro" id="IPR002645">
    <property type="entry name" value="STAS_dom"/>
</dbReference>
<feature type="domain" description="STAS" evidence="6">
    <location>
        <begin position="458"/>
        <end position="573"/>
    </location>
</feature>
<dbReference type="Gene3D" id="3.30.750.24">
    <property type="entry name" value="STAS domain"/>
    <property type="match status" value="1"/>
</dbReference>
<feature type="transmembrane region" description="Helical" evidence="5">
    <location>
        <begin position="161"/>
        <end position="180"/>
    </location>
</feature>
<dbReference type="PROSITE" id="PS50801">
    <property type="entry name" value="STAS"/>
    <property type="match status" value="1"/>
</dbReference>
<dbReference type="SUPFAM" id="SSF52091">
    <property type="entry name" value="SpoIIaa-like"/>
    <property type="match status" value="1"/>
</dbReference>
<feature type="transmembrane region" description="Helical" evidence="5">
    <location>
        <begin position="274"/>
        <end position="298"/>
    </location>
</feature>
<evidence type="ECO:0000256" key="3">
    <source>
        <dbReference type="ARBA" id="ARBA00022989"/>
    </source>
</evidence>
<evidence type="ECO:0000256" key="5">
    <source>
        <dbReference type="SAM" id="Phobius"/>
    </source>
</evidence>
<keyword evidence="3 5" id="KW-1133">Transmembrane helix</keyword>
<feature type="transmembrane region" description="Helical" evidence="5">
    <location>
        <begin position="403"/>
        <end position="431"/>
    </location>
</feature>
<dbReference type="InterPro" id="IPR001902">
    <property type="entry name" value="SLC26A/SulP_fam"/>
</dbReference>
<feature type="transmembrane region" description="Helical" evidence="5">
    <location>
        <begin position="370"/>
        <end position="391"/>
    </location>
</feature>
<evidence type="ECO:0000259" key="6">
    <source>
        <dbReference type="PROSITE" id="PS50801"/>
    </source>
</evidence>
<feature type="transmembrane region" description="Helical" evidence="5">
    <location>
        <begin position="81"/>
        <end position="99"/>
    </location>
</feature>
<proteinExistence type="predicted"/>
<evidence type="ECO:0000256" key="2">
    <source>
        <dbReference type="ARBA" id="ARBA00022692"/>
    </source>
</evidence>
<accession>A0A6J7P3A1</accession>
<feature type="transmembrane region" description="Helical" evidence="5">
    <location>
        <begin position="130"/>
        <end position="149"/>
    </location>
</feature>
<dbReference type="PANTHER" id="PTHR11814">
    <property type="entry name" value="SULFATE TRANSPORTER"/>
    <property type="match status" value="1"/>
</dbReference>
<dbReference type="CDD" id="cd07042">
    <property type="entry name" value="STAS_SulP_like_sulfate_transporter"/>
    <property type="match status" value="1"/>
</dbReference>
<dbReference type="InterPro" id="IPR011547">
    <property type="entry name" value="SLC26A/SulP_dom"/>
</dbReference>
<evidence type="ECO:0000256" key="1">
    <source>
        <dbReference type="ARBA" id="ARBA00004141"/>
    </source>
</evidence>
<dbReference type="Pfam" id="PF01740">
    <property type="entry name" value="STAS"/>
    <property type="match status" value="1"/>
</dbReference>
<dbReference type="InterPro" id="IPR036513">
    <property type="entry name" value="STAS_dom_sf"/>
</dbReference>
<comment type="subcellular location">
    <subcellularLocation>
        <location evidence="1">Membrane</location>
        <topology evidence="1">Multi-pass membrane protein</topology>
    </subcellularLocation>
</comment>
<evidence type="ECO:0000313" key="7">
    <source>
        <dbReference type="EMBL" id="CAB5000210.1"/>
    </source>
</evidence>
<feature type="transmembrane region" description="Helical" evidence="5">
    <location>
        <begin position="347"/>
        <end position="363"/>
    </location>
</feature>
<feature type="transmembrane region" description="Helical" evidence="5">
    <location>
        <begin position="227"/>
        <end position="248"/>
    </location>
</feature>
<feature type="transmembrane region" description="Helical" evidence="5">
    <location>
        <begin position="106"/>
        <end position="124"/>
    </location>
</feature>
<dbReference type="GO" id="GO:0016020">
    <property type="term" value="C:membrane"/>
    <property type="evidence" value="ECO:0007669"/>
    <property type="project" value="UniProtKB-SubCell"/>
</dbReference>
<keyword evidence="4 5" id="KW-0472">Membrane</keyword>
<sequence>MAAEVPITALAQDGRAVVMRKERHVLEQNLDRARRLFKSHIGAGIGAVTRRSASADIVAGLTLAALGIPEVMGYAQIAGMPVQAGIATLLLPVIVFALLGSSRHLVVGADSATAAIMAAGLAPLAPAASAQYVTLAGMLAIITGVFLILGRLLQIGFLADFLSRSVLIGFLTGVGVHIAWQQLPKMLGVASVQSDLASISWVTAGLSATIVCFVIVARLISKRIPAALIAIVASIVLGAFSDVSAHGIELLGNVPSGLPKIGFPHGAWSAMPHLWGVAGAMFLVILAQSAGTSSAYANRYRESLDENRDLLALGLSNIAAGLSGTFVVNGSPTKSEMVDDAGGRSQLAMLSTAGVVVIVLLTLTRPLESLPTAALASVVFMIGVGLVDVAGLRQVLRMRRNEFFVAFITTLTVVFVGIEQGVILAMILSVIDHLRRSYRPNDTVLTLAADGHLHAVPLHDGVPISPGVVVYHFSASIYFANAERFRDEVLALTEIASATIKVVVVDASGIADVDYSGGQMMLELIEQLSERGVQLIIANAPEDVRREFTIYGVAALLGENAYFTTVSSALRAFRST</sequence>
<evidence type="ECO:0000256" key="4">
    <source>
        <dbReference type="ARBA" id="ARBA00023136"/>
    </source>
</evidence>
<gene>
    <name evidence="7" type="ORF">UFOPK3974_01461</name>
</gene>
<keyword evidence="2 5" id="KW-0812">Transmembrane</keyword>
<name>A0A6J7P3A1_9ZZZZ</name>